<gene>
    <name evidence="1" type="ORF">RPIT_00835</name>
</gene>
<sequence length="135" mass="13892">MTQQQTLGHIDVPASGPAFWRAAWSRRHTVTFAVAAVAMFLMLTSARPATSFLDGALLGLAAAVGALTLATYVPPAGVRLREHLVGGSCGAVPAIVTLGAPVLLSQSANAIPPLLLLLTCYAFAAAKRITDHASC</sequence>
<reference evidence="1 2" key="1">
    <citation type="journal article" date="2016" name="Int. J. Syst. Evol. Microbiol.">
        <title>Tessaracoccus flavus sp. nov., isolated from the drainage system of a lindane-producing factory.</title>
        <authorList>
            <person name="Kumari R."/>
            <person name="Singh P."/>
            <person name="Schumann P."/>
            <person name="Lal R."/>
        </authorList>
    </citation>
    <scope>NUCLEOTIDE SEQUENCE [LARGE SCALE GENOMIC DNA]</scope>
    <source>
        <strain evidence="1 2">RP1T</strain>
    </source>
</reference>
<dbReference type="EMBL" id="CP019605">
    <property type="protein sequence ID" value="AQP43542.1"/>
    <property type="molecule type" value="Genomic_DNA"/>
</dbReference>
<dbReference type="KEGG" id="tfl:RPIT_00835"/>
<dbReference type="RefSeq" id="WP_077339627.1">
    <property type="nucleotide sequence ID" value="NZ_CP019605.1"/>
</dbReference>
<proteinExistence type="predicted"/>
<keyword evidence="2" id="KW-1185">Reference proteome</keyword>
<accession>A0A1Q2CBR0</accession>
<protein>
    <submittedName>
        <fullName evidence="1">Uncharacterized protein</fullName>
    </submittedName>
</protein>
<dbReference type="Proteomes" id="UP000188324">
    <property type="component" value="Chromosome"/>
</dbReference>
<evidence type="ECO:0000313" key="1">
    <source>
        <dbReference type="EMBL" id="AQP43542.1"/>
    </source>
</evidence>
<name>A0A1Q2CBR0_9ACTN</name>
<dbReference type="STRING" id="1610493.RPIT_00835"/>
<dbReference type="AlphaFoldDB" id="A0A1Q2CBR0"/>
<organism evidence="1 2">
    <name type="scientific">Tessaracoccus flavus</name>
    <dbReference type="NCBI Taxonomy" id="1610493"/>
    <lineage>
        <taxon>Bacteria</taxon>
        <taxon>Bacillati</taxon>
        <taxon>Actinomycetota</taxon>
        <taxon>Actinomycetes</taxon>
        <taxon>Propionibacteriales</taxon>
        <taxon>Propionibacteriaceae</taxon>
        <taxon>Tessaracoccus</taxon>
    </lineage>
</organism>
<evidence type="ECO:0000313" key="2">
    <source>
        <dbReference type="Proteomes" id="UP000188324"/>
    </source>
</evidence>
<dbReference type="OrthoDB" id="3732339at2"/>